<dbReference type="PROSITE" id="PS00409">
    <property type="entry name" value="PROKAR_NTER_METHYL"/>
    <property type="match status" value="1"/>
</dbReference>
<dbReference type="Pfam" id="PF07963">
    <property type="entry name" value="N_methyl"/>
    <property type="match status" value="1"/>
</dbReference>
<keyword evidence="4" id="KW-1185">Reference proteome</keyword>
<keyword evidence="2" id="KW-0812">Transmembrane</keyword>
<dbReference type="NCBIfam" id="TIGR02532">
    <property type="entry name" value="IV_pilin_GFxxxE"/>
    <property type="match status" value="1"/>
</dbReference>
<keyword evidence="2" id="KW-0472">Membrane</keyword>
<dbReference type="AlphaFoldDB" id="A0A1H9P145"/>
<sequence>MHYVSHPPLSRHGQRGFTLIELMIVLAIIGIVAAIAYPSYTRYAQKSLRTDAHAGLMQAASELERCYTRTYAYAASCLETKQSPEQNYAIGFSSEGGDGGYTLTATTRNGQDDGCDAPLTLDAKGNQEPDECW</sequence>
<dbReference type="InterPro" id="IPR031982">
    <property type="entry name" value="PilE-like"/>
</dbReference>
<dbReference type="Proteomes" id="UP000198505">
    <property type="component" value="Unassembled WGS sequence"/>
</dbReference>
<evidence type="ECO:0000313" key="3">
    <source>
        <dbReference type="EMBL" id="SER41539.1"/>
    </source>
</evidence>
<dbReference type="STRING" id="416874.SAMN04487958_10137"/>
<evidence type="ECO:0000256" key="1">
    <source>
        <dbReference type="SAM" id="MobiDB-lite"/>
    </source>
</evidence>
<organism evidence="3 4">
    <name type="scientific">Vreelandella subterranea</name>
    <dbReference type="NCBI Taxonomy" id="416874"/>
    <lineage>
        <taxon>Bacteria</taxon>
        <taxon>Pseudomonadati</taxon>
        <taxon>Pseudomonadota</taxon>
        <taxon>Gammaproteobacteria</taxon>
        <taxon>Oceanospirillales</taxon>
        <taxon>Halomonadaceae</taxon>
        <taxon>Vreelandella</taxon>
    </lineage>
</organism>
<dbReference type="InterPro" id="IPR012902">
    <property type="entry name" value="N_methyl_site"/>
</dbReference>
<dbReference type="PANTHER" id="PTHR30093">
    <property type="entry name" value="GENERAL SECRETION PATHWAY PROTEIN G"/>
    <property type="match status" value="1"/>
</dbReference>
<accession>A0A1H9P145</accession>
<dbReference type="SUPFAM" id="SSF54523">
    <property type="entry name" value="Pili subunits"/>
    <property type="match status" value="1"/>
</dbReference>
<dbReference type="Pfam" id="PF16732">
    <property type="entry name" value="ComP_DUS"/>
    <property type="match status" value="1"/>
</dbReference>
<dbReference type="Gene3D" id="3.30.700.10">
    <property type="entry name" value="Glycoprotein, Type 4 Pilin"/>
    <property type="match status" value="1"/>
</dbReference>
<feature type="transmembrane region" description="Helical" evidence="2">
    <location>
        <begin position="20"/>
        <end position="40"/>
    </location>
</feature>
<evidence type="ECO:0000256" key="2">
    <source>
        <dbReference type="SAM" id="Phobius"/>
    </source>
</evidence>
<feature type="region of interest" description="Disordered" evidence="1">
    <location>
        <begin position="89"/>
        <end position="133"/>
    </location>
</feature>
<dbReference type="InterPro" id="IPR045584">
    <property type="entry name" value="Pilin-like"/>
</dbReference>
<dbReference type="PANTHER" id="PTHR30093:SF47">
    <property type="entry name" value="TYPE IV PILUS NON-CORE MINOR PILIN PILE"/>
    <property type="match status" value="1"/>
</dbReference>
<reference evidence="4" key="1">
    <citation type="submission" date="2016-10" db="EMBL/GenBank/DDBJ databases">
        <authorList>
            <person name="Varghese N."/>
            <person name="Submissions S."/>
        </authorList>
    </citation>
    <scope>NUCLEOTIDE SEQUENCE [LARGE SCALE GENOMIC DNA]</scope>
    <source>
        <strain evidence="4">CGMCC 1.6495</strain>
    </source>
</reference>
<proteinExistence type="predicted"/>
<evidence type="ECO:0000313" key="4">
    <source>
        <dbReference type="Proteomes" id="UP000198505"/>
    </source>
</evidence>
<dbReference type="EMBL" id="FOGS01000001">
    <property type="protein sequence ID" value="SER41539.1"/>
    <property type="molecule type" value="Genomic_DNA"/>
</dbReference>
<name>A0A1H9P145_9GAMM</name>
<protein>
    <submittedName>
        <fullName evidence="3">Type IV pilus assembly protein PilE</fullName>
    </submittedName>
</protein>
<dbReference type="GO" id="GO:0043683">
    <property type="term" value="P:type IV pilus assembly"/>
    <property type="evidence" value="ECO:0007669"/>
    <property type="project" value="InterPro"/>
</dbReference>
<gene>
    <name evidence="3" type="ORF">SAMN04487958_10137</name>
</gene>
<keyword evidence="2" id="KW-1133">Transmembrane helix</keyword>